<feature type="binding site" evidence="6">
    <location>
        <position position="159"/>
    </location>
    <ligand>
        <name>dimethylallyl phosphate</name>
        <dbReference type="ChEBI" id="CHEBI:88052"/>
    </ligand>
</feature>
<evidence type="ECO:0000256" key="1">
    <source>
        <dbReference type="ARBA" id="ARBA00022602"/>
    </source>
</evidence>
<dbReference type="EC" id="2.5.1.129" evidence="6"/>
<feature type="domain" description="Flavoprotein" evidence="7">
    <location>
        <begin position="9"/>
        <end position="179"/>
    </location>
</feature>
<feature type="binding site" evidence="6">
    <location>
        <position position="129"/>
    </location>
    <ligand>
        <name>FMN</name>
        <dbReference type="ChEBI" id="CHEBI:58210"/>
    </ligand>
</feature>
<comment type="similarity">
    <text evidence="5 6">Belongs to the UbiX/PAD1 family.</text>
</comment>
<evidence type="ECO:0000256" key="5">
    <source>
        <dbReference type="ARBA" id="ARBA00060793"/>
    </source>
</evidence>
<gene>
    <name evidence="6" type="primary">PAD1</name>
    <name evidence="8" type="ORF">BKA67DRAFT_638360</name>
</gene>
<dbReference type="GO" id="GO:0005739">
    <property type="term" value="C:mitochondrion"/>
    <property type="evidence" value="ECO:0007669"/>
    <property type="project" value="UniProtKB-SubCell"/>
</dbReference>
<comment type="subunit">
    <text evidence="6">Oligomer.</text>
</comment>
<dbReference type="InterPro" id="IPR004507">
    <property type="entry name" value="UbiX-like"/>
</dbReference>
<dbReference type="Proteomes" id="UP000758603">
    <property type="component" value="Unassembled WGS sequence"/>
</dbReference>
<dbReference type="Gene3D" id="3.40.50.1950">
    <property type="entry name" value="Flavin prenyltransferase-like"/>
    <property type="match status" value="1"/>
</dbReference>
<evidence type="ECO:0000256" key="6">
    <source>
        <dbReference type="HAMAP-Rule" id="MF_03197"/>
    </source>
</evidence>
<evidence type="ECO:0000256" key="3">
    <source>
        <dbReference type="ARBA" id="ARBA00022643"/>
    </source>
</evidence>
<evidence type="ECO:0000256" key="2">
    <source>
        <dbReference type="ARBA" id="ARBA00022630"/>
    </source>
</evidence>
<reference evidence="8" key="1">
    <citation type="journal article" date="2021" name="Nat. Commun.">
        <title>Genetic determinants of endophytism in the Arabidopsis root mycobiome.</title>
        <authorList>
            <person name="Mesny F."/>
            <person name="Miyauchi S."/>
            <person name="Thiergart T."/>
            <person name="Pickel B."/>
            <person name="Atanasova L."/>
            <person name="Karlsson M."/>
            <person name="Huettel B."/>
            <person name="Barry K.W."/>
            <person name="Haridas S."/>
            <person name="Chen C."/>
            <person name="Bauer D."/>
            <person name="Andreopoulos W."/>
            <person name="Pangilinan J."/>
            <person name="LaButti K."/>
            <person name="Riley R."/>
            <person name="Lipzen A."/>
            <person name="Clum A."/>
            <person name="Drula E."/>
            <person name="Henrissat B."/>
            <person name="Kohler A."/>
            <person name="Grigoriev I.V."/>
            <person name="Martin F.M."/>
            <person name="Hacquard S."/>
        </authorList>
    </citation>
    <scope>NUCLEOTIDE SEQUENCE</scope>
    <source>
        <strain evidence="8">MPI-SDFR-AT-0073</strain>
    </source>
</reference>
<dbReference type="SUPFAM" id="SSF52507">
    <property type="entry name" value="Homo-oligomeric flavin-containing Cys decarboxylases, HFCD"/>
    <property type="match status" value="1"/>
</dbReference>
<keyword evidence="2 6" id="KW-0285">Flavoprotein</keyword>
<feature type="binding site" evidence="6">
    <location>
        <position position="175"/>
    </location>
    <ligand>
        <name>dimethylallyl phosphate</name>
        <dbReference type="ChEBI" id="CHEBI:88052"/>
    </ligand>
</feature>
<dbReference type="OrthoDB" id="5126881at2759"/>
<comment type="catalytic activity">
    <reaction evidence="6">
        <text>dimethylallyl phosphate + FMNH2 = prenylated FMNH2 + phosphate</text>
        <dbReference type="Rhea" id="RHEA:37743"/>
        <dbReference type="ChEBI" id="CHEBI:43474"/>
        <dbReference type="ChEBI" id="CHEBI:57618"/>
        <dbReference type="ChEBI" id="CHEBI:87467"/>
        <dbReference type="ChEBI" id="CHEBI:88052"/>
        <dbReference type="EC" id="2.5.1.129"/>
    </reaction>
</comment>
<feature type="binding site" evidence="6">
    <location>
        <begin position="17"/>
        <end position="19"/>
    </location>
    <ligand>
        <name>FMN</name>
        <dbReference type="ChEBI" id="CHEBI:58210"/>
    </ligand>
</feature>
<name>A0A9P8UFJ2_9PEZI</name>
<comment type="function">
    <text evidence="6">Flavin prenyltransferase that catalyzes the synthesis of the prenylated FMN cofactor (prenyl-FMN) for the ferulic acid decarboxylase FDC1. The prenyltransferase is metal-independent and links a dimethylallyl moiety from dimethylallyl monophosphate (DMAP) to the flavin N5 and C6 atoms of FMN.</text>
</comment>
<accession>A0A9P8UFJ2</accession>
<keyword evidence="3 6" id="KW-0288">FMN</keyword>
<keyword evidence="9" id="KW-1185">Reference proteome</keyword>
<keyword evidence="4 6" id="KW-0808">Transferase</keyword>
<dbReference type="InterPro" id="IPR036551">
    <property type="entry name" value="Flavin_trans-like"/>
</dbReference>
<dbReference type="GO" id="GO:0106141">
    <property type="term" value="F:flavin prenyltransferase activity"/>
    <property type="evidence" value="ECO:0007669"/>
    <property type="project" value="UniProtKB-EC"/>
</dbReference>
<dbReference type="NCBIfam" id="NF004685">
    <property type="entry name" value="PRK06029.1"/>
    <property type="match status" value="1"/>
</dbReference>
<dbReference type="GO" id="GO:0016831">
    <property type="term" value="F:carboxy-lyase activity"/>
    <property type="evidence" value="ECO:0007669"/>
    <property type="project" value="TreeGrafter"/>
</dbReference>
<sequence>MAKQPQDRKRIIVAITGATGAQIGIEILNTLRHLNIETHLIISKWAGETIKYETDYTVAAVRSLADHSYNSYDLAAPISSGSYRVDGMIIVPCSVKTLAAINAGICDDLITRAADVCLKERRRVVLSVRETPLSEIHLRNMLSVTRAGAIIAPPVMALYTRPSTIEDIVKQMVGRILDLFDLDARNFERWEGMRKDN</sequence>
<keyword evidence="1 6" id="KW-0637">Prenyltransferase</keyword>
<dbReference type="HAMAP" id="MF_01984">
    <property type="entry name" value="ubiX_pad"/>
    <property type="match status" value="1"/>
</dbReference>
<dbReference type="NCBIfam" id="TIGR00421">
    <property type="entry name" value="ubiX_pad"/>
    <property type="match status" value="1"/>
</dbReference>
<dbReference type="EMBL" id="JAGPXC010000007">
    <property type="protein sequence ID" value="KAH6649037.1"/>
    <property type="molecule type" value="Genomic_DNA"/>
</dbReference>
<dbReference type="AlphaFoldDB" id="A0A9P8UFJ2"/>
<evidence type="ECO:0000313" key="8">
    <source>
        <dbReference type="EMBL" id="KAH6649037.1"/>
    </source>
</evidence>
<feature type="binding site" evidence="6">
    <location>
        <begin position="94"/>
        <end position="97"/>
    </location>
    <ligand>
        <name>FMN</name>
        <dbReference type="ChEBI" id="CHEBI:58210"/>
    </ligand>
</feature>
<dbReference type="PANTHER" id="PTHR43374:SF1">
    <property type="entry name" value="FLAVIN PRENYLTRANSFERASE PAD1, MITOCHONDRIAL"/>
    <property type="match status" value="1"/>
</dbReference>
<dbReference type="FunFam" id="3.40.50.1950:FF:000001">
    <property type="entry name" value="Flavin prenyltransferase UbiX"/>
    <property type="match status" value="1"/>
</dbReference>
<comment type="subcellular location">
    <subcellularLocation>
        <location evidence="6">Mitochondrion</location>
    </subcellularLocation>
</comment>
<organism evidence="8 9">
    <name type="scientific">Truncatella angustata</name>
    <dbReference type="NCBI Taxonomy" id="152316"/>
    <lineage>
        <taxon>Eukaryota</taxon>
        <taxon>Fungi</taxon>
        <taxon>Dikarya</taxon>
        <taxon>Ascomycota</taxon>
        <taxon>Pezizomycotina</taxon>
        <taxon>Sordariomycetes</taxon>
        <taxon>Xylariomycetidae</taxon>
        <taxon>Amphisphaeriales</taxon>
        <taxon>Sporocadaceae</taxon>
        <taxon>Truncatella</taxon>
    </lineage>
</organism>
<proteinExistence type="inferred from homology"/>
<feature type="binding site" evidence="6">
    <location>
        <position position="43"/>
    </location>
    <ligand>
        <name>FMN</name>
        <dbReference type="ChEBI" id="CHEBI:58210"/>
    </ligand>
</feature>
<dbReference type="Pfam" id="PF02441">
    <property type="entry name" value="Flavoprotein"/>
    <property type="match status" value="1"/>
</dbReference>
<dbReference type="InterPro" id="IPR003382">
    <property type="entry name" value="Flavoprotein"/>
</dbReference>
<comment type="caution">
    <text evidence="8">The sequence shown here is derived from an EMBL/GenBank/DDBJ whole genome shotgun (WGS) entry which is preliminary data.</text>
</comment>
<protein>
    <recommendedName>
        <fullName evidence="6">Flavin prenyltransferase PAD1, mitochondrial</fullName>
        <ecNumber evidence="6">2.5.1.129</ecNumber>
    </recommendedName>
</protein>
<keyword evidence="6" id="KW-0496">Mitochondrion</keyword>
<evidence type="ECO:0000313" key="9">
    <source>
        <dbReference type="Proteomes" id="UP000758603"/>
    </source>
</evidence>
<evidence type="ECO:0000256" key="4">
    <source>
        <dbReference type="ARBA" id="ARBA00022679"/>
    </source>
</evidence>
<evidence type="ECO:0000259" key="7">
    <source>
        <dbReference type="Pfam" id="PF02441"/>
    </source>
</evidence>
<dbReference type="PANTHER" id="PTHR43374">
    <property type="entry name" value="FLAVIN PRENYLTRANSFERASE"/>
    <property type="match status" value="1"/>
</dbReference>